<keyword evidence="2" id="KW-1133">Transmembrane helix</keyword>
<feature type="transmembrane region" description="Helical" evidence="2">
    <location>
        <begin position="153"/>
        <end position="176"/>
    </location>
</feature>
<keyword evidence="4" id="KW-1185">Reference proteome</keyword>
<feature type="region of interest" description="Disordered" evidence="1">
    <location>
        <begin position="205"/>
        <end position="327"/>
    </location>
</feature>
<name>A0AAD7SYA1_9TELE</name>
<feature type="compositionally biased region" description="Low complexity" evidence="1">
    <location>
        <begin position="101"/>
        <end position="141"/>
    </location>
</feature>
<feature type="transmembrane region" description="Helical" evidence="2">
    <location>
        <begin position="31"/>
        <end position="53"/>
    </location>
</feature>
<organism evidence="3 4">
    <name type="scientific">Aldrovandia affinis</name>
    <dbReference type="NCBI Taxonomy" id="143900"/>
    <lineage>
        <taxon>Eukaryota</taxon>
        <taxon>Metazoa</taxon>
        <taxon>Chordata</taxon>
        <taxon>Craniata</taxon>
        <taxon>Vertebrata</taxon>
        <taxon>Euteleostomi</taxon>
        <taxon>Actinopterygii</taxon>
        <taxon>Neopterygii</taxon>
        <taxon>Teleostei</taxon>
        <taxon>Notacanthiformes</taxon>
        <taxon>Halosauridae</taxon>
        <taxon>Aldrovandia</taxon>
    </lineage>
</organism>
<feature type="compositionally biased region" description="Acidic residues" evidence="1">
    <location>
        <begin position="318"/>
        <end position="327"/>
    </location>
</feature>
<dbReference type="EMBL" id="JAINUG010000024">
    <property type="protein sequence ID" value="KAJ8410956.1"/>
    <property type="molecule type" value="Genomic_DNA"/>
</dbReference>
<feature type="compositionally biased region" description="Basic and acidic residues" evidence="1">
    <location>
        <begin position="230"/>
        <end position="251"/>
    </location>
</feature>
<reference evidence="3" key="1">
    <citation type="journal article" date="2023" name="Science">
        <title>Genome structures resolve the early diversification of teleost fishes.</title>
        <authorList>
            <person name="Parey E."/>
            <person name="Louis A."/>
            <person name="Montfort J."/>
            <person name="Bouchez O."/>
            <person name="Roques C."/>
            <person name="Iampietro C."/>
            <person name="Lluch J."/>
            <person name="Castinel A."/>
            <person name="Donnadieu C."/>
            <person name="Desvignes T."/>
            <person name="Floi Bucao C."/>
            <person name="Jouanno E."/>
            <person name="Wen M."/>
            <person name="Mejri S."/>
            <person name="Dirks R."/>
            <person name="Jansen H."/>
            <person name="Henkel C."/>
            <person name="Chen W.J."/>
            <person name="Zahm M."/>
            <person name="Cabau C."/>
            <person name="Klopp C."/>
            <person name="Thompson A.W."/>
            <person name="Robinson-Rechavi M."/>
            <person name="Braasch I."/>
            <person name="Lecointre G."/>
            <person name="Bobe J."/>
            <person name="Postlethwait J.H."/>
            <person name="Berthelot C."/>
            <person name="Roest Crollius H."/>
            <person name="Guiguen Y."/>
        </authorList>
    </citation>
    <scope>NUCLEOTIDE SEQUENCE</scope>
    <source>
        <strain evidence="3">NC1722</strain>
    </source>
</reference>
<feature type="compositionally biased region" description="Acidic residues" evidence="1">
    <location>
        <begin position="252"/>
        <end position="261"/>
    </location>
</feature>
<comment type="caution">
    <text evidence="3">The sequence shown here is derived from an EMBL/GenBank/DDBJ whole genome shotgun (WGS) entry which is preliminary data.</text>
</comment>
<evidence type="ECO:0000313" key="4">
    <source>
        <dbReference type="Proteomes" id="UP001221898"/>
    </source>
</evidence>
<sequence length="327" mass="35500">MRLSRSLRSQTRDPQIADHKPGTPTHRQKDVMAATPAVPLSILGLSLLCLSILRGSADNSTEMTHEVLRAHNDTVEPTTNATAGGTTDSSATLEPHSSKGTTDTTEHVTTVHTSTPLTSGGTETTRSSTRLRTATTRQAETSTPVPAGSSASVQIIVIVVILLVLLIVLLVVLNWWRDHKRHRVGRVRGCLAARVRAVQSRLGGRLWPGKSGGLGEGEEEEEEEEEEVEKEGGEGDVEQGKGRNAESQEEKREEEEDDSSDDYSSLEGFDLRDRARQREREEEEEGKRASQNQVKEEEEEEGGKSGGATPAEKSEGGGMEECDLTAL</sequence>
<evidence type="ECO:0000313" key="3">
    <source>
        <dbReference type="EMBL" id="KAJ8410956.1"/>
    </source>
</evidence>
<keyword evidence="2" id="KW-0812">Transmembrane</keyword>
<feature type="region of interest" description="Disordered" evidence="1">
    <location>
        <begin position="1"/>
        <end position="30"/>
    </location>
</feature>
<feature type="compositionally biased region" description="Basic and acidic residues" evidence="1">
    <location>
        <begin position="269"/>
        <end position="288"/>
    </location>
</feature>
<feature type="compositionally biased region" description="Low complexity" evidence="1">
    <location>
        <begin position="78"/>
        <end position="92"/>
    </location>
</feature>
<keyword evidence="2" id="KW-0472">Membrane</keyword>
<gene>
    <name evidence="3" type="ORF">AAFF_G00179910</name>
</gene>
<feature type="region of interest" description="Disordered" evidence="1">
    <location>
        <begin position="70"/>
        <end position="148"/>
    </location>
</feature>
<dbReference type="AlphaFoldDB" id="A0AAD7SYA1"/>
<proteinExistence type="predicted"/>
<evidence type="ECO:0000256" key="2">
    <source>
        <dbReference type="SAM" id="Phobius"/>
    </source>
</evidence>
<dbReference type="Proteomes" id="UP001221898">
    <property type="component" value="Unassembled WGS sequence"/>
</dbReference>
<feature type="compositionally biased region" description="Polar residues" evidence="1">
    <location>
        <begin position="1"/>
        <end position="13"/>
    </location>
</feature>
<protein>
    <submittedName>
        <fullName evidence="3">Uncharacterized protein</fullName>
    </submittedName>
</protein>
<feature type="compositionally biased region" description="Acidic residues" evidence="1">
    <location>
        <begin position="216"/>
        <end position="229"/>
    </location>
</feature>
<accession>A0AAD7SYA1</accession>
<evidence type="ECO:0000256" key="1">
    <source>
        <dbReference type="SAM" id="MobiDB-lite"/>
    </source>
</evidence>